<dbReference type="Proteomes" id="UP001500968">
    <property type="component" value="Unassembled WGS sequence"/>
</dbReference>
<evidence type="ECO:0000313" key="1">
    <source>
        <dbReference type="EMBL" id="GAA4037294.1"/>
    </source>
</evidence>
<accession>A0ABP7U798</accession>
<organism evidence="1 2">
    <name type="scientific">Flavobacterium cheonhonense</name>
    <dbReference type="NCBI Taxonomy" id="706185"/>
    <lineage>
        <taxon>Bacteria</taxon>
        <taxon>Pseudomonadati</taxon>
        <taxon>Bacteroidota</taxon>
        <taxon>Flavobacteriia</taxon>
        <taxon>Flavobacteriales</taxon>
        <taxon>Flavobacteriaceae</taxon>
        <taxon>Flavobacterium</taxon>
    </lineage>
</organism>
<reference evidence="2" key="1">
    <citation type="journal article" date="2019" name="Int. J. Syst. Evol. Microbiol.">
        <title>The Global Catalogue of Microorganisms (GCM) 10K type strain sequencing project: providing services to taxonomists for standard genome sequencing and annotation.</title>
        <authorList>
            <consortium name="The Broad Institute Genomics Platform"/>
            <consortium name="The Broad Institute Genome Sequencing Center for Infectious Disease"/>
            <person name="Wu L."/>
            <person name="Ma J."/>
        </authorList>
    </citation>
    <scope>NUCLEOTIDE SEQUENCE [LARGE SCALE GENOMIC DNA]</scope>
    <source>
        <strain evidence="2">JCM 17064</strain>
    </source>
</reference>
<dbReference type="EMBL" id="BAABCR010000015">
    <property type="protein sequence ID" value="GAA4037294.1"/>
    <property type="molecule type" value="Genomic_DNA"/>
</dbReference>
<evidence type="ECO:0000313" key="2">
    <source>
        <dbReference type="Proteomes" id="UP001500968"/>
    </source>
</evidence>
<protein>
    <submittedName>
        <fullName evidence="1">Peptidoglycan-binding protein LysM</fullName>
    </submittedName>
</protein>
<sequence>MIKKGIFYSTILLTVAFISSGFKPYNSQINARFGFDKNEELQYVFPSQNNIDYVNLKVPYTGRYFIGYKEAIAHKESQGKYRRINTLGYLGKYQFGVGTLKSIGIHDSLGFLNNPKLQEKAFVTLLSKNKYELRHYIQYFEGKVVDGVKITESGILAAAHLGGTGSVKRFLNSNGERKMKDDYGTSVRTYIRDFGGFDTKAIQPVKNAKIN</sequence>
<dbReference type="RefSeq" id="WP_290875824.1">
    <property type="nucleotide sequence ID" value="NZ_BAABCR010000015.1"/>
</dbReference>
<keyword evidence="2" id="KW-1185">Reference proteome</keyword>
<gene>
    <name evidence="1" type="ORF">GCM10022386_23900</name>
</gene>
<proteinExistence type="predicted"/>
<comment type="caution">
    <text evidence="1">The sequence shown here is derived from an EMBL/GenBank/DDBJ whole genome shotgun (WGS) entry which is preliminary data.</text>
</comment>
<name>A0ABP7U798_9FLAO</name>